<evidence type="ECO:0000313" key="8">
    <source>
        <dbReference type="EMBL" id="RHA93882.1"/>
    </source>
</evidence>
<keyword evidence="2" id="KW-0479">Metal-binding</keyword>
<dbReference type="InterPro" id="IPR013785">
    <property type="entry name" value="Aldolase_TIM"/>
</dbReference>
<feature type="domain" description="ATP-grasp" evidence="6">
    <location>
        <begin position="102"/>
        <end position="300"/>
    </location>
</feature>
<reference evidence="8 9" key="1">
    <citation type="submission" date="2018-08" db="EMBL/GenBank/DDBJ databases">
        <title>A genome reference for cultivated species of the human gut microbiota.</title>
        <authorList>
            <person name="Zou Y."/>
            <person name="Xue W."/>
            <person name="Luo G."/>
        </authorList>
    </citation>
    <scope>NUCLEOTIDE SEQUENCE [LARGE SCALE GENOMIC DNA]</scope>
    <source>
        <strain evidence="8 9">AM42-17AT</strain>
    </source>
</reference>
<dbReference type="PROSITE" id="PS50975">
    <property type="entry name" value="ATP_GRASP"/>
    <property type="match status" value="1"/>
</dbReference>
<dbReference type="Pfam" id="PF02655">
    <property type="entry name" value="ATP-grasp_3"/>
    <property type="match status" value="1"/>
</dbReference>
<dbReference type="SUPFAM" id="SSF56059">
    <property type="entry name" value="Glutathione synthetase ATP-binding domain-like"/>
    <property type="match status" value="1"/>
</dbReference>
<gene>
    <name evidence="8" type="ORF">DW912_02345</name>
</gene>
<name>A0A413U7F7_9FIRM</name>
<dbReference type="GO" id="GO:0003824">
    <property type="term" value="F:catalytic activity"/>
    <property type="evidence" value="ECO:0007669"/>
    <property type="project" value="InterPro"/>
</dbReference>
<evidence type="ECO:0000259" key="7">
    <source>
        <dbReference type="PROSITE" id="PS51918"/>
    </source>
</evidence>
<dbReference type="RefSeq" id="WP_118332178.1">
    <property type="nucleotide sequence ID" value="NZ_QSFZ01000002.1"/>
</dbReference>
<evidence type="ECO:0000259" key="6">
    <source>
        <dbReference type="PROSITE" id="PS50975"/>
    </source>
</evidence>
<accession>A0A413U7F7</accession>
<dbReference type="GO" id="GO:0005524">
    <property type="term" value="F:ATP binding"/>
    <property type="evidence" value="ECO:0007669"/>
    <property type="project" value="UniProtKB-UniRule"/>
</dbReference>
<evidence type="ECO:0000256" key="4">
    <source>
        <dbReference type="ARBA" id="ARBA00023014"/>
    </source>
</evidence>
<organism evidence="8 9">
    <name type="scientific">Agathobacter rectalis</name>
    <dbReference type="NCBI Taxonomy" id="39491"/>
    <lineage>
        <taxon>Bacteria</taxon>
        <taxon>Bacillati</taxon>
        <taxon>Bacillota</taxon>
        <taxon>Clostridia</taxon>
        <taxon>Lachnospirales</taxon>
        <taxon>Lachnospiraceae</taxon>
        <taxon>Agathobacter</taxon>
    </lineage>
</organism>
<keyword evidence="4" id="KW-0411">Iron-sulfur</keyword>
<proteinExistence type="predicted"/>
<keyword evidence="5" id="KW-0067">ATP-binding</keyword>
<dbReference type="AlphaFoldDB" id="A0A413U7F7"/>
<sequence length="748" mass="85567">MEYLVWVGPRDSDIQFSKCFKESICYFSEKNPNSDRKAHIYGNSYIEFIKNKMENLLEFHPEARFIFYNPKIAYGLNENLRKYILCLNKKFILDLLSDKIYTRYWMGNYVPVLPSLLVDSHHLSFSELDEKLGYSKNYVIQQNRSSGGFGTFYVEKKEQALNIFRERYNELFIISPYVENGLSVNINAIVCNNQIYLFPISLQIIENNNNRLIYHGADYIAAQNINAEIQTKIKKYSKVILEHVQSFGYRGIIGIDFIVKDGNVYFQEINPRYQASSFLIDASLTENGYPVLTEINLSSFYEQCDISMDVQNITVEYSFYKYLYTSGAKHLYHIEQIAHNNPYISHVLLDGWDNSMTVEVDSYCYTLVFSTNITSLNFDGGYNLYSNITGEEEYLKEYISSRIGLKIALLNQGCVITAEAMSYLNSKGIIKKAVFSSIDFQLSDGLSINAPVNLKFTDLSPFNITVSVNKHLKLNYYNECISEIYLEMQPNWSNLKTQNKVPYSRIAYLSTDRLRVKHETICSLKKKGLGCSFCSIPLSKTTFNMDDIKEVINNLLDKPKFRHILIGGGSGNPDTEYKQIIEISKSIRAVNSNIPIYLMSLPPLKADILMQYKSAGITEIAFNIEIWNRSLAKELMPGKGLIPLELYLRALKEGTKIWGTTGNVRTALIVGLDNMDTLLEGVEYLSKQGIQPMISIFRPMVNTKLEALVPPSNKVLLSFYEKAQDICKQHNLKLGPTCDACKNNMLAI</sequence>
<dbReference type="EMBL" id="QSFZ01000002">
    <property type="protein sequence ID" value="RHA93882.1"/>
    <property type="molecule type" value="Genomic_DNA"/>
</dbReference>
<keyword evidence="5" id="KW-0547">Nucleotide-binding</keyword>
<dbReference type="InterPro" id="IPR003806">
    <property type="entry name" value="ATP-grasp_PylC-type"/>
</dbReference>
<evidence type="ECO:0000256" key="3">
    <source>
        <dbReference type="ARBA" id="ARBA00023004"/>
    </source>
</evidence>
<dbReference type="Gene3D" id="3.30.470.20">
    <property type="entry name" value="ATP-grasp fold, B domain"/>
    <property type="match status" value="1"/>
</dbReference>
<dbReference type="Gene3D" id="3.20.20.70">
    <property type="entry name" value="Aldolase class I"/>
    <property type="match status" value="1"/>
</dbReference>
<dbReference type="InterPro" id="IPR011761">
    <property type="entry name" value="ATP-grasp"/>
</dbReference>
<evidence type="ECO:0000256" key="5">
    <source>
        <dbReference type="PROSITE-ProRule" id="PRU00409"/>
    </source>
</evidence>
<feature type="domain" description="Radical SAM core" evidence="7">
    <location>
        <begin position="501"/>
        <end position="733"/>
    </location>
</feature>
<evidence type="ECO:0000256" key="2">
    <source>
        <dbReference type="ARBA" id="ARBA00022723"/>
    </source>
</evidence>
<dbReference type="Proteomes" id="UP000286220">
    <property type="component" value="Unassembled WGS sequence"/>
</dbReference>
<dbReference type="InterPro" id="IPR007197">
    <property type="entry name" value="rSAM"/>
</dbReference>
<dbReference type="Pfam" id="PF04055">
    <property type="entry name" value="Radical_SAM"/>
    <property type="match status" value="1"/>
</dbReference>
<dbReference type="PROSITE" id="PS51918">
    <property type="entry name" value="RADICAL_SAM"/>
    <property type="match status" value="1"/>
</dbReference>
<dbReference type="GO" id="GO:0051536">
    <property type="term" value="F:iron-sulfur cluster binding"/>
    <property type="evidence" value="ECO:0007669"/>
    <property type="project" value="UniProtKB-KW"/>
</dbReference>
<comment type="caution">
    <text evidence="8">The sequence shown here is derived from an EMBL/GenBank/DDBJ whole genome shotgun (WGS) entry which is preliminary data.</text>
</comment>
<protein>
    <submittedName>
        <fullName evidence="8">ATP-grasp domain-containing protein</fullName>
    </submittedName>
</protein>
<dbReference type="SUPFAM" id="SSF102114">
    <property type="entry name" value="Radical SAM enzymes"/>
    <property type="match status" value="1"/>
</dbReference>
<dbReference type="InterPro" id="IPR058240">
    <property type="entry name" value="rSAM_sf"/>
</dbReference>
<dbReference type="GO" id="GO:0046872">
    <property type="term" value="F:metal ion binding"/>
    <property type="evidence" value="ECO:0007669"/>
    <property type="project" value="UniProtKB-KW"/>
</dbReference>
<dbReference type="NCBIfam" id="NF045502">
    <property type="entry name" value="variant_rSAM"/>
    <property type="match status" value="1"/>
</dbReference>
<evidence type="ECO:0000256" key="1">
    <source>
        <dbReference type="ARBA" id="ARBA00022691"/>
    </source>
</evidence>
<evidence type="ECO:0000313" key="9">
    <source>
        <dbReference type="Proteomes" id="UP000286220"/>
    </source>
</evidence>
<keyword evidence="3" id="KW-0408">Iron</keyword>
<keyword evidence="1" id="KW-0949">S-adenosyl-L-methionine</keyword>